<dbReference type="EMBL" id="CP162599">
    <property type="protein sequence ID" value="XDK33288.1"/>
    <property type="molecule type" value="Genomic_DNA"/>
</dbReference>
<feature type="transmembrane region" description="Helical" evidence="1">
    <location>
        <begin position="86"/>
        <end position="114"/>
    </location>
</feature>
<dbReference type="RefSeq" id="WP_368653970.1">
    <property type="nucleotide sequence ID" value="NZ_CP162599.1"/>
</dbReference>
<evidence type="ECO:0000313" key="2">
    <source>
        <dbReference type="EMBL" id="XDK33288.1"/>
    </source>
</evidence>
<dbReference type="PANTHER" id="PTHR39165">
    <property type="entry name" value="IG HYPOTHETICAL 17883"/>
    <property type="match status" value="1"/>
</dbReference>
<dbReference type="AlphaFoldDB" id="A0AB39HQ32"/>
<proteinExistence type="predicted"/>
<keyword evidence="1" id="KW-0812">Transmembrane</keyword>
<evidence type="ECO:0000256" key="1">
    <source>
        <dbReference type="SAM" id="Phobius"/>
    </source>
</evidence>
<keyword evidence="1" id="KW-1133">Transmembrane helix</keyword>
<accession>A0AB39HQ32</accession>
<organism evidence="2">
    <name type="scientific">Ornithinibacillus sp. 4-3</name>
    <dbReference type="NCBI Taxonomy" id="3231488"/>
    <lineage>
        <taxon>Bacteria</taxon>
        <taxon>Bacillati</taxon>
        <taxon>Bacillota</taxon>
        <taxon>Bacilli</taxon>
        <taxon>Bacillales</taxon>
        <taxon>Bacillaceae</taxon>
        <taxon>Ornithinibacillus</taxon>
    </lineage>
</organism>
<feature type="transmembrane region" description="Helical" evidence="1">
    <location>
        <begin position="134"/>
        <end position="159"/>
    </location>
</feature>
<gene>
    <name evidence="2" type="ORF">AB4Y30_02655</name>
</gene>
<feature type="transmembrane region" description="Helical" evidence="1">
    <location>
        <begin position="7"/>
        <end position="31"/>
    </location>
</feature>
<dbReference type="PANTHER" id="PTHR39165:SF1">
    <property type="entry name" value="DUF456 DOMAIN-CONTAINING PROTEIN"/>
    <property type="match status" value="1"/>
</dbReference>
<dbReference type="InterPro" id="IPR007403">
    <property type="entry name" value="DUF456"/>
</dbReference>
<sequence>MEALLWLLIILMFIISFVGLLFPIIPSSLFIWGGFLTYHFFINDTELNSLFWVIMALFTILLFVADILMNSYFVKRFGGSKWGERGAAIAVIVGSFVLPPFGIIILPFLTVFFIESFQQRGLQAALRSSIGSLFGFLGSTFAKMAVQFLMIIWFILLIIF</sequence>
<keyword evidence="1" id="KW-0472">Membrane</keyword>
<reference evidence="2" key="1">
    <citation type="submission" date="2024-07" db="EMBL/GenBank/DDBJ databases">
        <title>Halotolerant mesophilic bacterium Ornithinibacillus sp. 4-3, sp. nov., isolated from soil.</title>
        <authorList>
            <person name="Sidarenka A.V."/>
            <person name="Guliayeva D.E."/>
            <person name="Leanovich S.I."/>
            <person name="Hileuskaya K.S."/>
            <person name="Akhremchuk A.E."/>
            <person name="Sikolenko M.A."/>
            <person name="Valentovich L.N."/>
        </authorList>
    </citation>
    <scope>NUCLEOTIDE SEQUENCE</scope>
    <source>
        <strain evidence="2">4-3</strain>
    </source>
</reference>
<feature type="transmembrane region" description="Helical" evidence="1">
    <location>
        <begin position="51"/>
        <end position="74"/>
    </location>
</feature>
<dbReference type="Pfam" id="PF04306">
    <property type="entry name" value="DUF456"/>
    <property type="match status" value="1"/>
</dbReference>
<protein>
    <submittedName>
        <fullName evidence="2">DUF456 domain-containing protein</fullName>
    </submittedName>
</protein>
<name>A0AB39HQ32_9BACI</name>